<proteinExistence type="predicted"/>
<dbReference type="Proteomes" id="UP000504630">
    <property type="component" value="Unplaced"/>
</dbReference>
<sequence length="304" mass="33177">MPTGTVPDRCTQNIVQACRPLETKHLLHLLVLITVLMAPVDAECPIEGCDYVATHAAAAVVAAMLGVHATVHAAVPRAPGTNAKMEQLKLPSIVLAGTGEAWSYFITRWGEYKTGTRLVGTDIVAQLLECCEEELRKDLTRAAGNSLAGSNEKDVLAAMKALAVRAENTMVARVALSNMRQGHEEPIRTFHARIKGQADTCKYEMKCTKAECDQVNDFREEILRNVIARGIADQEIQLDLLGEKNQDMPLKDMIEYIGAKESRKRSSSRLLDPQGADAISSSYRRGETAGHPQQEKSQAGEPEG</sequence>
<feature type="region of interest" description="Disordered" evidence="1">
    <location>
        <begin position="261"/>
        <end position="304"/>
    </location>
</feature>
<evidence type="ECO:0000256" key="1">
    <source>
        <dbReference type="SAM" id="MobiDB-lite"/>
    </source>
</evidence>
<evidence type="ECO:0000313" key="3">
    <source>
        <dbReference type="Proteomes" id="UP000504630"/>
    </source>
</evidence>
<dbReference type="AlphaFoldDB" id="A0A6J2P7Q1"/>
<dbReference type="GeneID" id="115004500"/>
<dbReference type="InParanoid" id="A0A6J2P7Q1"/>
<dbReference type="RefSeq" id="XP_029282003.1">
    <property type="nucleotide sequence ID" value="XM_029426143.1"/>
</dbReference>
<feature type="chain" id="PRO_5027092753" evidence="2">
    <location>
        <begin position="43"/>
        <end position="304"/>
    </location>
</feature>
<dbReference type="OrthoDB" id="6143850at2759"/>
<accession>A0A6J2P7Q1</accession>
<protein>
    <submittedName>
        <fullName evidence="4">Uncharacterized protein LOC115004500</fullName>
    </submittedName>
</protein>
<organism evidence="3 4">
    <name type="scientific">Cottoperca gobio</name>
    <name type="common">Frogmouth</name>
    <name type="synonym">Aphritis gobio</name>
    <dbReference type="NCBI Taxonomy" id="56716"/>
    <lineage>
        <taxon>Eukaryota</taxon>
        <taxon>Metazoa</taxon>
        <taxon>Chordata</taxon>
        <taxon>Craniata</taxon>
        <taxon>Vertebrata</taxon>
        <taxon>Euteleostomi</taxon>
        <taxon>Actinopterygii</taxon>
        <taxon>Neopterygii</taxon>
        <taxon>Teleostei</taxon>
        <taxon>Neoteleostei</taxon>
        <taxon>Acanthomorphata</taxon>
        <taxon>Eupercaria</taxon>
        <taxon>Perciformes</taxon>
        <taxon>Notothenioidei</taxon>
        <taxon>Bovichtidae</taxon>
        <taxon>Cottoperca</taxon>
    </lineage>
</organism>
<feature type="signal peptide" evidence="2">
    <location>
        <begin position="1"/>
        <end position="42"/>
    </location>
</feature>
<name>A0A6J2P7Q1_COTGO</name>
<dbReference type="KEGG" id="cgob:115004500"/>
<keyword evidence="3" id="KW-1185">Reference proteome</keyword>
<reference evidence="4" key="1">
    <citation type="submission" date="2025-08" db="UniProtKB">
        <authorList>
            <consortium name="RefSeq"/>
        </authorList>
    </citation>
    <scope>IDENTIFICATION</scope>
</reference>
<evidence type="ECO:0000256" key="2">
    <source>
        <dbReference type="SAM" id="SignalP"/>
    </source>
</evidence>
<gene>
    <name evidence="4" type="primary">LOC115004500</name>
</gene>
<keyword evidence="2" id="KW-0732">Signal</keyword>
<evidence type="ECO:0000313" key="4">
    <source>
        <dbReference type="RefSeq" id="XP_029282003.1"/>
    </source>
</evidence>